<dbReference type="EMBL" id="JACXVP010000004">
    <property type="protein sequence ID" value="KAG5609278.1"/>
    <property type="molecule type" value="Genomic_DNA"/>
</dbReference>
<reference evidence="2 3" key="1">
    <citation type="submission" date="2020-09" db="EMBL/GenBank/DDBJ databases">
        <title>De no assembly of potato wild relative species, Solanum commersonii.</title>
        <authorList>
            <person name="Cho K."/>
        </authorList>
    </citation>
    <scope>NUCLEOTIDE SEQUENCE [LARGE SCALE GENOMIC DNA]</scope>
    <source>
        <strain evidence="2">LZ3.2</strain>
        <tissue evidence="2">Leaf</tissue>
    </source>
</reference>
<sequence>MGLSYATLEYVSMWSGNPMAYGSGMDYGKLVSLMINFKEGVFSYVLGAFYAIRKLKPMGIFSCIVQLPDNYDNILQLSLKLFG</sequence>
<keyword evidence="1" id="KW-1133">Transmembrane helix</keyword>
<gene>
    <name evidence="2" type="ORF">H5410_020559</name>
</gene>
<evidence type="ECO:0000256" key="1">
    <source>
        <dbReference type="SAM" id="Phobius"/>
    </source>
</evidence>
<dbReference type="AlphaFoldDB" id="A0A9J5ZEJ9"/>
<keyword evidence="1" id="KW-0812">Transmembrane</keyword>
<comment type="caution">
    <text evidence="2">The sequence shown here is derived from an EMBL/GenBank/DDBJ whole genome shotgun (WGS) entry which is preliminary data.</text>
</comment>
<feature type="transmembrane region" description="Helical" evidence="1">
    <location>
        <begin position="30"/>
        <end position="52"/>
    </location>
</feature>
<organism evidence="2 3">
    <name type="scientific">Solanum commersonii</name>
    <name type="common">Commerson's wild potato</name>
    <name type="synonym">Commerson's nightshade</name>
    <dbReference type="NCBI Taxonomy" id="4109"/>
    <lineage>
        <taxon>Eukaryota</taxon>
        <taxon>Viridiplantae</taxon>
        <taxon>Streptophyta</taxon>
        <taxon>Embryophyta</taxon>
        <taxon>Tracheophyta</taxon>
        <taxon>Spermatophyta</taxon>
        <taxon>Magnoliopsida</taxon>
        <taxon>eudicotyledons</taxon>
        <taxon>Gunneridae</taxon>
        <taxon>Pentapetalae</taxon>
        <taxon>asterids</taxon>
        <taxon>lamiids</taxon>
        <taxon>Solanales</taxon>
        <taxon>Solanaceae</taxon>
        <taxon>Solanoideae</taxon>
        <taxon>Solaneae</taxon>
        <taxon>Solanum</taxon>
    </lineage>
</organism>
<evidence type="ECO:0000313" key="2">
    <source>
        <dbReference type="EMBL" id="KAG5609278.1"/>
    </source>
</evidence>
<proteinExistence type="predicted"/>
<protein>
    <submittedName>
        <fullName evidence="2">Uncharacterized protein</fullName>
    </submittedName>
</protein>
<keyword evidence="3" id="KW-1185">Reference proteome</keyword>
<name>A0A9J5ZEJ9_SOLCO</name>
<keyword evidence="1" id="KW-0472">Membrane</keyword>
<dbReference type="Proteomes" id="UP000824120">
    <property type="component" value="Chromosome 4"/>
</dbReference>
<evidence type="ECO:0000313" key="3">
    <source>
        <dbReference type="Proteomes" id="UP000824120"/>
    </source>
</evidence>
<accession>A0A9J5ZEJ9</accession>